<dbReference type="PANTHER" id="PTHR38764">
    <property type="entry name" value="ACYL CARRIER PROTEIN PHOSPHODIESTERASE"/>
    <property type="match status" value="1"/>
</dbReference>
<keyword evidence="3" id="KW-0443">Lipid metabolism</keyword>
<keyword evidence="1" id="KW-0444">Lipid biosynthesis</keyword>
<dbReference type="RefSeq" id="WP_302038845.1">
    <property type="nucleotide sequence ID" value="NZ_JAUKPO010000009.1"/>
</dbReference>
<dbReference type="PANTHER" id="PTHR38764:SF1">
    <property type="entry name" value="ACYL CARRIER PROTEIN PHOSPHODIESTERASE"/>
    <property type="match status" value="1"/>
</dbReference>
<accession>A0ABT8R7F7</accession>
<organism evidence="4 5">
    <name type="scientific">Rhodocytophaga aerolata</name>
    <dbReference type="NCBI Taxonomy" id="455078"/>
    <lineage>
        <taxon>Bacteria</taxon>
        <taxon>Pseudomonadati</taxon>
        <taxon>Bacteroidota</taxon>
        <taxon>Cytophagia</taxon>
        <taxon>Cytophagales</taxon>
        <taxon>Rhodocytophagaceae</taxon>
        <taxon>Rhodocytophaga</taxon>
    </lineage>
</organism>
<reference evidence="4" key="1">
    <citation type="submission" date="2023-07" db="EMBL/GenBank/DDBJ databases">
        <title>The genome sequence of Rhodocytophaga aerolata KACC 12507.</title>
        <authorList>
            <person name="Zhang X."/>
        </authorList>
    </citation>
    <scope>NUCLEOTIDE SEQUENCE</scope>
    <source>
        <strain evidence="4">KACC 12507</strain>
    </source>
</reference>
<dbReference type="InterPro" id="IPR007431">
    <property type="entry name" value="ACP_PD"/>
</dbReference>
<sequence>MNFLAHLYLSGDSEEILVGNFIADFVKGKPAAHLPENVVKGIALHRLIDTFTDTHPVVRQSIRRLQPAYHKYAGVIVDIFYDHFLASNWSVFSKESLPAFATKTYSLINEHKAVLPVTMHEMFHYMQQQNWLVSYAQIEGVASVLQGMARRTTFLSNMELAIHDLERDYTAYSKEFLNFFPIVIEYVQEWCSINLKSS</sequence>
<evidence type="ECO:0000256" key="2">
    <source>
        <dbReference type="ARBA" id="ARBA00022801"/>
    </source>
</evidence>
<evidence type="ECO:0000313" key="5">
    <source>
        <dbReference type="Proteomes" id="UP001168528"/>
    </source>
</evidence>
<comment type="caution">
    <text evidence="4">The sequence shown here is derived from an EMBL/GenBank/DDBJ whole genome shotgun (WGS) entry which is preliminary data.</text>
</comment>
<evidence type="ECO:0000256" key="1">
    <source>
        <dbReference type="ARBA" id="ARBA00022516"/>
    </source>
</evidence>
<evidence type="ECO:0000256" key="3">
    <source>
        <dbReference type="ARBA" id="ARBA00023098"/>
    </source>
</evidence>
<dbReference type="EMBL" id="JAUKPO010000009">
    <property type="protein sequence ID" value="MDO1448040.1"/>
    <property type="molecule type" value="Genomic_DNA"/>
</dbReference>
<name>A0ABT8R7F7_9BACT</name>
<gene>
    <name evidence="4" type="ORF">Q0590_17335</name>
</gene>
<proteinExistence type="predicted"/>
<evidence type="ECO:0000313" key="4">
    <source>
        <dbReference type="EMBL" id="MDO1448040.1"/>
    </source>
</evidence>
<dbReference type="PIRSF" id="PIRSF011489">
    <property type="entry name" value="DUF479"/>
    <property type="match status" value="1"/>
</dbReference>
<dbReference type="Proteomes" id="UP001168528">
    <property type="component" value="Unassembled WGS sequence"/>
</dbReference>
<keyword evidence="5" id="KW-1185">Reference proteome</keyword>
<keyword evidence="2" id="KW-0378">Hydrolase</keyword>
<dbReference type="Pfam" id="PF04336">
    <property type="entry name" value="ACP_PD"/>
    <property type="match status" value="1"/>
</dbReference>
<protein>
    <submittedName>
        <fullName evidence="4">ACP phosphodiesterase</fullName>
    </submittedName>
</protein>